<gene>
    <name evidence="2" type="ORF">BDN70DRAFT_939107</name>
</gene>
<feature type="region of interest" description="Disordered" evidence="1">
    <location>
        <begin position="390"/>
        <end position="719"/>
    </location>
</feature>
<organism evidence="2 3">
    <name type="scientific">Pholiota conissans</name>
    <dbReference type="NCBI Taxonomy" id="109636"/>
    <lineage>
        <taxon>Eukaryota</taxon>
        <taxon>Fungi</taxon>
        <taxon>Dikarya</taxon>
        <taxon>Basidiomycota</taxon>
        <taxon>Agaricomycotina</taxon>
        <taxon>Agaricomycetes</taxon>
        <taxon>Agaricomycetidae</taxon>
        <taxon>Agaricales</taxon>
        <taxon>Agaricineae</taxon>
        <taxon>Strophariaceae</taxon>
        <taxon>Pholiota</taxon>
    </lineage>
</organism>
<feature type="compositionally biased region" description="Polar residues" evidence="1">
    <location>
        <begin position="703"/>
        <end position="719"/>
    </location>
</feature>
<name>A0A9P5YLB1_9AGAR</name>
<evidence type="ECO:0000256" key="1">
    <source>
        <dbReference type="SAM" id="MobiDB-lite"/>
    </source>
</evidence>
<feature type="compositionally biased region" description="Low complexity" evidence="1">
    <location>
        <begin position="433"/>
        <end position="443"/>
    </location>
</feature>
<feature type="region of interest" description="Disordered" evidence="1">
    <location>
        <begin position="283"/>
        <end position="328"/>
    </location>
</feature>
<feature type="compositionally biased region" description="Low complexity" evidence="1">
    <location>
        <begin position="680"/>
        <end position="694"/>
    </location>
</feature>
<dbReference type="Proteomes" id="UP000807469">
    <property type="component" value="Unassembled WGS sequence"/>
</dbReference>
<reference evidence="2" key="1">
    <citation type="submission" date="2020-11" db="EMBL/GenBank/DDBJ databases">
        <authorList>
            <consortium name="DOE Joint Genome Institute"/>
            <person name="Ahrendt S."/>
            <person name="Riley R."/>
            <person name="Andreopoulos W."/>
            <person name="Labutti K."/>
            <person name="Pangilinan J."/>
            <person name="Ruiz-Duenas F.J."/>
            <person name="Barrasa J.M."/>
            <person name="Sanchez-Garcia M."/>
            <person name="Camarero S."/>
            <person name="Miyauchi S."/>
            <person name="Serrano A."/>
            <person name="Linde D."/>
            <person name="Babiker R."/>
            <person name="Drula E."/>
            <person name="Ayuso-Fernandez I."/>
            <person name="Pacheco R."/>
            <person name="Padilla G."/>
            <person name="Ferreira P."/>
            <person name="Barriuso J."/>
            <person name="Kellner H."/>
            <person name="Castanera R."/>
            <person name="Alfaro M."/>
            <person name="Ramirez L."/>
            <person name="Pisabarro A.G."/>
            <person name="Kuo A."/>
            <person name="Tritt A."/>
            <person name="Lipzen A."/>
            <person name="He G."/>
            <person name="Yan M."/>
            <person name="Ng V."/>
            <person name="Cullen D."/>
            <person name="Martin F."/>
            <person name="Rosso M.-N."/>
            <person name="Henrissat B."/>
            <person name="Hibbett D."/>
            <person name="Martinez A.T."/>
            <person name="Grigoriev I.V."/>
        </authorList>
    </citation>
    <scope>NUCLEOTIDE SEQUENCE</scope>
    <source>
        <strain evidence="2">CIRM-BRFM 674</strain>
    </source>
</reference>
<sequence>MALTLLNPFSPLYQRSFNGDVHAYQGLVELAESRFREVLCHYVETRDPDRRAEMHRLLFSEVEFIASKVASAYVIGLPIAVLPILASLIAAIDLATNNSPLEVDLEMATYVRAPTAEDDPGRRIETYAHSWWLIANLEDTDSGFMTHITEAVRTHQEQVPYVPKIMQKQSFPQALDDPWLRVRDPQNAFIPSCGDDCVGGSMFRYINASLFYGMRDIQRTLGMYTNVLESWLTQEHREAAWAHQLYEAAVRKDNHVPGTSDRERGFDTDVSVHLDDLRSVFDMDTAAPDDNQPGGVSSFPASSPSTKSSINPDDFRRTPFSPDLRRAGKVRRLLTPEIPSHFTNAPLGHPVDGPVDIPPGWRTQWVMDEEVGEKRAVPLNLLTTLSDVIDMPQASPIGSSTGDEDDTIPGEPQPREWGGGRHRKSSSPYMPVGSPLGSSSGSSDEMRAASPHGNRPSSALPVIFGSPKKSITVASAPKSPVGMPLGSPISSTSSDCLPSASPLSSSKDGSRLATPHDNGSPIARKTYGKLPSATPLRRSDNGLRPPSPVPMPAASHFTATPHAEHQVPPLQISQDAYDRYGGSPSLRDDELPGGSPLSSEDENLRPPSPVLMLTASIFTATPRAELEDPPLQTSQDEYDRYGGSPSLRDDELPGGSPLSSEDEHSRPPSPVLMPTGNIGQPGQPEQPEQPELPGIGKARFTKQIFSEYTQSQPEQYRAI</sequence>
<feature type="compositionally biased region" description="Low complexity" evidence="1">
    <location>
        <begin position="297"/>
        <end position="312"/>
    </location>
</feature>
<evidence type="ECO:0000313" key="3">
    <source>
        <dbReference type="Proteomes" id="UP000807469"/>
    </source>
</evidence>
<comment type="caution">
    <text evidence="2">The sequence shown here is derived from an EMBL/GenBank/DDBJ whole genome shotgun (WGS) entry which is preliminary data.</text>
</comment>
<feature type="compositionally biased region" description="Polar residues" evidence="1">
    <location>
        <begin position="488"/>
        <end position="507"/>
    </location>
</feature>
<dbReference type="EMBL" id="MU155732">
    <property type="protein sequence ID" value="KAF9471222.1"/>
    <property type="molecule type" value="Genomic_DNA"/>
</dbReference>
<evidence type="ECO:0000313" key="2">
    <source>
        <dbReference type="EMBL" id="KAF9471222.1"/>
    </source>
</evidence>
<proteinExistence type="predicted"/>
<accession>A0A9P5YLB1</accession>
<protein>
    <submittedName>
        <fullName evidence="2">Uncharacterized protein</fullName>
    </submittedName>
</protein>
<dbReference type="AlphaFoldDB" id="A0A9P5YLB1"/>
<keyword evidence="3" id="KW-1185">Reference proteome</keyword>